<dbReference type="Gene3D" id="3.40.50.720">
    <property type="entry name" value="NAD(P)-binding Rossmann-like Domain"/>
    <property type="match status" value="1"/>
</dbReference>
<dbReference type="PANTHER" id="PTHR24321:SF8">
    <property type="entry name" value="ESTRADIOL 17-BETA-DEHYDROGENASE 8-RELATED"/>
    <property type="match status" value="1"/>
</dbReference>
<keyword evidence="2" id="KW-0560">Oxidoreductase</keyword>
<dbReference type="PROSITE" id="PS00061">
    <property type="entry name" value="ADH_SHORT"/>
    <property type="match status" value="1"/>
</dbReference>
<dbReference type="InterPro" id="IPR002347">
    <property type="entry name" value="SDR_fam"/>
</dbReference>
<gene>
    <name evidence="3" type="ORF">METZ01_LOCUS389502</name>
</gene>
<dbReference type="EMBL" id="UINC01146110">
    <property type="protein sequence ID" value="SVD36648.1"/>
    <property type="molecule type" value="Genomic_DNA"/>
</dbReference>
<dbReference type="PRINTS" id="PR00080">
    <property type="entry name" value="SDRFAMILY"/>
</dbReference>
<reference evidence="3" key="1">
    <citation type="submission" date="2018-05" db="EMBL/GenBank/DDBJ databases">
        <authorList>
            <person name="Lanie J.A."/>
            <person name="Ng W.-L."/>
            <person name="Kazmierczak K.M."/>
            <person name="Andrzejewski T.M."/>
            <person name="Davidsen T.M."/>
            <person name="Wayne K.J."/>
            <person name="Tettelin H."/>
            <person name="Glass J.I."/>
            <person name="Rusch D."/>
            <person name="Podicherti R."/>
            <person name="Tsui H.-C.T."/>
            <person name="Winkler M.E."/>
        </authorList>
    </citation>
    <scope>NUCLEOTIDE SEQUENCE</scope>
</reference>
<feature type="non-terminal residue" evidence="3">
    <location>
        <position position="1"/>
    </location>
</feature>
<evidence type="ECO:0000256" key="2">
    <source>
        <dbReference type="ARBA" id="ARBA00023002"/>
    </source>
</evidence>
<dbReference type="SUPFAM" id="SSF51735">
    <property type="entry name" value="NAD(P)-binding Rossmann-fold domains"/>
    <property type="match status" value="1"/>
</dbReference>
<comment type="similarity">
    <text evidence="1">Belongs to the short-chain dehydrogenases/reductases (SDR) family.</text>
</comment>
<dbReference type="CDD" id="cd05233">
    <property type="entry name" value="SDR_c"/>
    <property type="match status" value="1"/>
</dbReference>
<dbReference type="PANTHER" id="PTHR24321">
    <property type="entry name" value="DEHYDROGENASES, SHORT CHAIN"/>
    <property type="match status" value="1"/>
</dbReference>
<dbReference type="InterPro" id="IPR036291">
    <property type="entry name" value="NAD(P)-bd_dom_sf"/>
</dbReference>
<evidence type="ECO:0008006" key="4">
    <source>
        <dbReference type="Google" id="ProtNLM"/>
    </source>
</evidence>
<accession>A0A382USH0</accession>
<name>A0A382USH0_9ZZZZ</name>
<dbReference type="PRINTS" id="PR00081">
    <property type="entry name" value="GDHRDH"/>
</dbReference>
<dbReference type="GO" id="GO:0016491">
    <property type="term" value="F:oxidoreductase activity"/>
    <property type="evidence" value="ECO:0007669"/>
    <property type="project" value="UniProtKB-KW"/>
</dbReference>
<evidence type="ECO:0000313" key="3">
    <source>
        <dbReference type="EMBL" id="SVD36648.1"/>
    </source>
</evidence>
<dbReference type="InterPro" id="IPR020904">
    <property type="entry name" value="Sc_DH/Rdtase_CS"/>
</dbReference>
<dbReference type="Pfam" id="PF13561">
    <property type="entry name" value="adh_short_C2"/>
    <property type="match status" value="1"/>
</dbReference>
<dbReference type="FunFam" id="3.40.50.720:FF:000084">
    <property type="entry name" value="Short-chain dehydrogenase reductase"/>
    <property type="match status" value="1"/>
</dbReference>
<proteinExistence type="inferred from homology"/>
<organism evidence="3">
    <name type="scientific">marine metagenome</name>
    <dbReference type="NCBI Taxonomy" id="408172"/>
    <lineage>
        <taxon>unclassified sequences</taxon>
        <taxon>metagenomes</taxon>
        <taxon>ecological metagenomes</taxon>
    </lineage>
</organism>
<sequence>DLIQSEGHTAVFILADVTDPKMVEDMVAKTIRSFGKIDILVNNAICSTNDVLTNNWDANLNIILKGTQHCAQTIIPEMQKNGGGSIINIASVNGLIGLQGIHAYSASKGAIISLTKSLAISHGADNIRVNCICPGTIQTEVWEPMIERNPNILNDIIPHYPLHRIGQPIDIANAALFLASDESSFATGAIFTIDGGLTAGLHNFPI</sequence>
<protein>
    <recommendedName>
        <fullName evidence="4">SDR family oxidoreductase</fullName>
    </recommendedName>
</protein>
<dbReference type="AlphaFoldDB" id="A0A382USH0"/>
<evidence type="ECO:0000256" key="1">
    <source>
        <dbReference type="ARBA" id="ARBA00006484"/>
    </source>
</evidence>